<evidence type="ECO:0000313" key="1">
    <source>
        <dbReference type="EMBL" id="MBU3854559.1"/>
    </source>
</evidence>
<organism evidence="1 2">
    <name type="scientific">Candidatus Paraprevotella stercoravium</name>
    <dbReference type="NCBI Taxonomy" id="2838725"/>
    <lineage>
        <taxon>Bacteria</taxon>
        <taxon>Pseudomonadati</taxon>
        <taxon>Bacteroidota</taxon>
        <taxon>Bacteroidia</taxon>
        <taxon>Bacteroidales</taxon>
        <taxon>Prevotellaceae</taxon>
        <taxon>Paraprevotella</taxon>
    </lineage>
</organism>
<dbReference type="AlphaFoldDB" id="A0A9E2L8D7"/>
<accession>A0A9E2L8D7</accession>
<evidence type="ECO:0000313" key="2">
    <source>
        <dbReference type="Proteomes" id="UP000823865"/>
    </source>
</evidence>
<evidence type="ECO:0008006" key="3">
    <source>
        <dbReference type="Google" id="ProtNLM"/>
    </source>
</evidence>
<proteinExistence type="predicted"/>
<reference evidence="1" key="2">
    <citation type="submission" date="2021-04" db="EMBL/GenBank/DDBJ databases">
        <authorList>
            <person name="Gilroy R."/>
        </authorList>
    </citation>
    <scope>NUCLEOTIDE SEQUENCE</scope>
    <source>
        <strain evidence="1">G3-2149</strain>
    </source>
</reference>
<dbReference type="Proteomes" id="UP000823865">
    <property type="component" value="Unassembled WGS sequence"/>
</dbReference>
<name>A0A9E2L8D7_9BACT</name>
<comment type="caution">
    <text evidence="1">The sequence shown here is derived from an EMBL/GenBank/DDBJ whole genome shotgun (WGS) entry which is preliminary data.</text>
</comment>
<sequence>MDIRYRLESINETEFRFNYDFNYGSLSSEMINIQIGHDMKPFMEDDRIVVHAKVNIVETSTDTVLVTNAISMSFGLSPIKSIISFDSEGNVATQDTQVLDTFIIATIGALRGVLMKNLKGTPLGFVSIPLIPIENFRSKNKK</sequence>
<gene>
    <name evidence="1" type="ORF">H9789_12240</name>
</gene>
<reference evidence="1" key="1">
    <citation type="journal article" date="2021" name="PeerJ">
        <title>Extensive microbial diversity within the chicken gut microbiome revealed by metagenomics and culture.</title>
        <authorList>
            <person name="Gilroy R."/>
            <person name="Ravi A."/>
            <person name="Getino M."/>
            <person name="Pursley I."/>
            <person name="Horton D.L."/>
            <person name="Alikhan N.F."/>
            <person name="Baker D."/>
            <person name="Gharbi K."/>
            <person name="Hall N."/>
            <person name="Watson M."/>
            <person name="Adriaenssens E.M."/>
            <person name="Foster-Nyarko E."/>
            <person name="Jarju S."/>
            <person name="Secka A."/>
            <person name="Antonio M."/>
            <person name="Oren A."/>
            <person name="Chaudhuri R.R."/>
            <person name="La Ragione R."/>
            <person name="Hildebrand F."/>
            <person name="Pallen M.J."/>
        </authorList>
    </citation>
    <scope>NUCLEOTIDE SEQUENCE</scope>
    <source>
        <strain evidence="1">G3-2149</strain>
    </source>
</reference>
<protein>
    <recommendedName>
        <fullName evidence="3">Preprotein translocase subunit SecB</fullName>
    </recommendedName>
</protein>
<dbReference type="EMBL" id="JAHLFU010000251">
    <property type="protein sequence ID" value="MBU3854559.1"/>
    <property type="molecule type" value="Genomic_DNA"/>
</dbReference>